<gene>
    <name evidence="2" type="ORF">BDV24DRAFT_101773</name>
</gene>
<evidence type="ECO:0000313" key="2">
    <source>
        <dbReference type="EMBL" id="KAE8345920.1"/>
    </source>
</evidence>
<sequence length="158" mass="18285">MEYAGVQPGLKPDSCIPVHKRRCLESKRTWWCLQLKETMSHDDMQPQLLDVRSRIERYGPSTRWYHWRQPVTSCYCHDRHQSLEFRSLSAIGKEGKWRQESGAASPSPSAPGAWSPGFGGRTSISTLHYLFERPVDSPNWNLREAGLEWRRGLKPFEG</sequence>
<protein>
    <submittedName>
        <fullName evidence="2">Uncharacterized protein</fullName>
    </submittedName>
</protein>
<organism evidence="2">
    <name type="scientific">Aspergillus arachidicola</name>
    <dbReference type="NCBI Taxonomy" id="656916"/>
    <lineage>
        <taxon>Eukaryota</taxon>
        <taxon>Fungi</taxon>
        <taxon>Dikarya</taxon>
        <taxon>Ascomycota</taxon>
        <taxon>Pezizomycotina</taxon>
        <taxon>Eurotiomycetes</taxon>
        <taxon>Eurotiomycetidae</taxon>
        <taxon>Eurotiales</taxon>
        <taxon>Aspergillaceae</taxon>
        <taxon>Aspergillus</taxon>
        <taxon>Aspergillus subgen. Circumdati</taxon>
    </lineage>
</organism>
<dbReference type="EMBL" id="ML737118">
    <property type="protein sequence ID" value="KAE8345920.1"/>
    <property type="molecule type" value="Genomic_DNA"/>
</dbReference>
<evidence type="ECO:0000256" key="1">
    <source>
        <dbReference type="SAM" id="MobiDB-lite"/>
    </source>
</evidence>
<dbReference type="Proteomes" id="UP000325558">
    <property type="component" value="Unassembled WGS sequence"/>
</dbReference>
<feature type="compositionally biased region" description="Low complexity" evidence="1">
    <location>
        <begin position="101"/>
        <end position="116"/>
    </location>
</feature>
<dbReference type="AlphaFoldDB" id="A0A5N6YQV5"/>
<feature type="region of interest" description="Disordered" evidence="1">
    <location>
        <begin position="97"/>
        <end position="116"/>
    </location>
</feature>
<accession>A0A5N6YQV5</accession>
<proteinExistence type="predicted"/>
<name>A0A5N6YQV5_9EURO</name>
<reference evidence="2" key="1">
    <citation type="submission" date="2019-04" db="EMBL/GenBank/DDBJ databases">
        <title>Friends and foes A comparative genomics study of 23 Aspergillus species from section Flavi.</title>
        <authorList>
            <consortium name="DOE Joint Genome Institute"/>
            <person name="Kjaerbolling I."/>
            <person name="Vesth T."/>
            <person name="Frisvad J.C."/>
            <person name="Nybo J.L."/>
            <person name="Theobald S."/>
            <person name="Kildgaard S."/>
            <person name="Isbrandt T."/>
            <person name="Kuo A."/>
            <person name="Sato A."/>
            <person name="Lyhne E.K."/>
            <person name="Kogle M.E."/>
            <person name="Wiebenga A."/>
            <person name="Kun R.S."/>
            <person name="Lubbers R.J."/>
            <person name="Makela M.R."/>
            <person name="Barry K."/>
            <person name="Chovatia M."/>
            <person name="Clum A."/>
            <person name="Daum C."/>
            <person name="Haridas S."/>
            <person name="He G."/>
            <person name="LaButti K."/>
            <person name="Lipzen A."/>
            <person name="Mondo S."/>
            <person name="Riley R."/>
            <person name="Salamov A."/>
            <person name="Simmons B.A."/>
            <person name="Magnuson J.K."/>
            <person name="Henrissat B."/>
            <person name="Mortensen U.H."/>
            <person name="Larsen T.O."/>
            <person name="Devries R.P."/>
            <person name="Grigoriev I.V."/>
            <person name="Machida M."/>
            <person name="Baker S.E."/>
            <person name="Andersen M.R."/>
        </authorList>
    </citation>
    <scope>NUCLEOTIDE SEQUENCE</scope>
    <source>
        <strain evidence="2">CBS 117612</strain>
    </source>
</reference>